<dbReference type="SUPFAM" id="SSF51419">
    <property type="entry name" value="PLP-binding barrel"/>
    <property type="match status" value="1"/>
</dbReference>
<dbReference type="InterPro" id="IPR001608">
    <property type="entry name" value="Ala_racemase_N"/>
</dbReference>
<protein>
    <recommendedName>
        <fullName evidence="2">Pyridoxal phosphate homeostasis protein</fullName>
        <shortName evidence="2">PLP homeostasis protein</shortName>
    </recommendedName>
</protein>
<comment type="caution">
    <text evidence="7">The sequence shown here is derived from an EMBL/GenBank/DDBJ whole genome shotgun (WGS) entry which is preliminary data.</text>
</comment>
<dbReference type="RefSeq" id="WP_088384472.1">
    <property type="nucleotide sequence ID" value="NZ_NIOF01000003.1"/>
</dbReference>
<sequence length="265" mass="28778">MTSTALAPQPLAERLAAVQARIAATCARAHRDPTSVKLLPVSKTVPTTRLRHALALGLRDFGENRVQELLGKRDEMGSDAARWHLIGHLQTNKVRRIATRIASFHALDSLRVATALDRALFAEGRSLDVLVQVNTAGQPQQYGLPPESLLPFLRELRACQCLKVRGLMTLAIFSADPARVRPCFDRLRVLRDEAREALPEAASLQELSMGMSGDFETAIEAGATILRLGRVLFGDRGVPDSAYWPQAAGTGDGEVGPKILDTATD</sequence>
<feature type="region of interest" description="Disordered" evidence="5">
    <location>
        <begin position="244"/>
        <end position="265"/>
    </location>
</feature>
<evidence type="ECO:0000256" key="4">
    <source>
        <dbReference type="RuleBase" id="RU004514"/>
    </source>
</evidence>
<dbReference type="InterPro" id="IPR029066">
    <property type="entry name" value="PLP-binding_barrel"/>
</dbReference>
<dbReference type="OrthoDB" id="9804072at2"/>
<evidence type="ECO:0000259" key="6">
    <source>
        <dbReference type="Pfam" id="PF01168"/>
    </source>
</evidence>
<dbReference type="Gene3D" id="3.20.20.10">
    <property type="entry name" value="Alanine racemase"/>
    <property type="match status" value="1"/>
</dbReference>
<dbReference type="CDD" id="cd00635">
    <property type="entry name" value="PLPDE_III_YBL036c_like"/>
    <property type="match status" value="1"/>
</dbReference>
<evidence type="ECO:0000256" key="1">
    <source>
        <dbReference type="ARBA" id="ARBA00022898"/>
    </source>
</evidence>
<dbReference type="HAMAP" id="MF_02087">
    <property type="entry name" value="PLP_homeostasis"/>
    <property type="match status" value="1"/>
</dbReference>
<proteinExistence type="inferred from homology"/>
<evidence type="ECO:0000256" key="3">
    <source>
        <dbReference type="PIRSR" id="PIRSR004848-1"/>
    </source>
</evidence>
<dbReference type="Proteomes" id="UP000197468">
    <property type="component" value="Unassembled WGS sequence"/>
</dbReference>
<dbReference type="NCBIfam" id="TIGR00044">
    <property type="entry name" value="YggS family pyridoxal phosphate-dependent enzyme"/>
    <property type="match status" value="1"/>
</dbReference>
<reference evidence="7 8" key="1">
    <citation type="journal article" date="2008" name="Int. J. Syst. Evol. Microbiol.">
        <title>Description of Roseateles aquatilis sp. nov. and Roseateles terrae sp. nov., in the class Betaproteobacteria, and emended description of the genus Roseateles.</title>
        <authorList>
            <person name="Gomila M."/>
            <person name="Bowien B."/>
            <person name="Falsen E."/>
            <person name="Moore E.R."/>
            <person name="Lalucat J."/>
        </authorList>
    </citation>
    <scope>NUCLEOTIDE SEQUENCE [LARGE SCALE GENOMIC DNA]</scope>
    <source>
        <strain evidence="7 8">CCUG 48205</strain>
    </source>
</reference>
<keyword evidence="8" id="KW-1185">Reference proteome</keyword>
<dbReference type="PANTHER" id="PTHR10146:SF14">
    <property type="entry name" value="PYRIDOXAL PHOSPHATE HOMEOSTASIS PROTEIN"/>
    <property type="match status" value="1"/>
</dbReference>
<gene>
    <name evidence="7" type="ORF">CDN99_08245</name>
</gene>
<feature type="modified residue" description="N6-(pyridoxal phosphate)lysine" evidence="2 3">
    <location>
        <position position="43"/>
    </location>
</feature>
<dbReference type="EMBL" id="NIOF01000003">
    <property type="protein sequence ID" value="OWQ91170.1"/>
    <property type="molecule type" value="Genomic_DNA"/>
</dbReference>
<feature type="domain" description="Alanine racemase N-terminal" evidence="6">
    <location>
        <begin position="15"/>
        <end position="236"/>
    </location>
</feature>
<dbReference type="GO" id="GO:0030170">
    <property type="term" value="F:pyridoxal phosphate binding"/>
    <property type="evidence" value="ECO:0007669"/>
    <property type="project" value="UniProtKB-UniRule"/>
</dbReference>
<evidence type="ECO:0000256" key="5">
    <source>
        <dbReference type="SAM" id="MobiDB-lite"/>
    </source>
</evidence>
<accession>A0A246JF76</accession>
<dbReference type="PIRSF" id="PIRSF004848">
    <property type="entry name" value="YBL036c_PLPDEIII"/>
    <property type="match status" value="1"/>
</dbReference>
<dbReference type="Pfam" id="PF01168">
    <property type="entry name" value="Ala_racemase_N"/>
    <property type="match status" value="1"/>
</dbReference>
<dbReference type="InterPro" id="IPR011078">
    <property type="entry name" value="PyrdxlP_homeostasis"/>
</dbReference>
<comment type="cofactor">
    <cofactor evidence="3">
        <name>pyridoxal 5'-phosphate</name>
        <dbReference type="ChEBI" id="CHEBI:597326"/>
    </cofactor>
</comment>
<dbReference type="PANTHER" id="PTHR10146">
    <property type="entry name" value="PROLINE SYNTHETASE CO-TRANSCRIBED BACTERIAL HOMOLOG PROTEIN"/>
    <property type="match status" value="1"/>
</dbReference>
<evidence type="ECO:0000313" key="8">
    <source>
        <dbReference type="Proteomes" id="UP000197468"/>
    </source>
</evidence>
<dbReference type="AlphaFoldDB" id="A0A246JF76"/>
<name>A0A246JF76_9BURK</name>
<organism evidence="7 8">
    <name type="scientific">Roseateles aquatilis</name>
    <dbReference type="NCBI Taxonomy" id="431061"/>
    <lineage>
        <taxon>Bacteria</taxon>
        <taxon>Pseudomonadati</taxon>
        <taxon>Pseudomonadota</taxon>
        <taxon>Betaproteobacteria</taxon>
        <taxon>Burkholderiales</taxon>
        <taxon>Sphaerotilaceae</taxon>
        <taxon>Roseateles</taxon>
    </lineage>
</organism>
<comment type="similarity">
    <text evidence="2 4">Belongs to the pyridoxal phosphate-binding protein YggS/PROSC family.</text>
</comment>
<evidence type="ECO:0000313" key="7">
    <source>
        <dbReference type="EMBL" id="OWQ91170.1"/>
    </source>
</evidence>
<evidence type="ECO:0000256" key="2">
    <source>
        <dbReference type="HAMAP-Rule" id="MF_02087"/>
    </source>
</evidence>
<comment type="function">
    <text evidence="2">Pyridoxal 5'-phosphate (PLP)-binding protein, which is involved in PLP homeostasis.</text>
</comment>
<keyword evidence="1 2" id="KW-0663">Pyridoxal phosphate</keyword>